<keyword evidence="2" id="KW-1185">Reference proteome</keyword>
<reference evidence="2" key="1">
    <citation type="journal article" date="2019" name="Int. J. Syst. Evol. Microbiol.">
        <title>The Global Catalogue of Microorganisms (GCM) 10K type strain sequencing project: providing services to taxonomists for standard genome sequencing and annotation.</title>
        <authorList>
            <consortium name="The Broad Institute Genomics Platform"/>
            <consortium name="The Broad Institute Genome Sequencing Center for Infectious Disease"/>
            <person name="Wu L."/>
            <person name="Ma J."/>
        </authorList>
    </citation>
    <scope>NUCLEOTIDE SEQUENCE [LARGE SCALE GENOMIC DNA]</scope>
    <source>
        <strain evidence="2">JCM 18409</strain>
    </source>
</reference>
<protein>
    <submittedName>
        <fullName evidence="1">Uncharacterized protein</fullName>
    </submittedName>
</protein>
<evidence type="ECO:0000313" key="1">
    <source>
        <dbReference type="EMBL" id="GAA5000219.1"/>
    </source>
</evidence>
<name>A0ABP9IL60_9ACTN</name>
<comment type="caution">
    <text evidence="1">The sequence shown here is derived from an EMBL/GenBank/DDBJ whole genome shotgun (WGS) entry which is preliminary data.</text>
</comment>
<sequence>MQIGERATALADGGAYSFDDHGFGGHWGWVLSSVTRAARASRPTRHAELVRVLVLCAVC</sequence>
<dbReference type="EMBL" id="BAABKB010000002">
    <property type="protein sequence ID" value="GAA5000219.1"/>
    <property type="molecule type" value="Genomic_DNA"/>
</dbReference>
<dbReference type="Proteomes" id="UP001501759">
    <property type="component" value="Unassembled WGS sequence"/>
</dbReference>
<proteinExistence type="predicted"/>
<gene>
    <name evidence="1" type="ORF">GCM10023335_14090</name>
</gene>
<evidence type="ECO:0000313" key="2">
    <source>
        <dbReference type="Proteomes" id="UP001501759"/>
    </source>
</evidence>
<organism evidence="1 2">
    <name type="scientific">Streptomyces siamensis</name>
    <dbReference type="NCBI Taxonomy" id="1274986"/>
    <lineage>
        <taxon>Bacteria</taxon>
        <taxon>Bacillati</taxon>
        <taxon>Actinomycetota</taxon>
        <taxon>Actinomycetes</taxon>
        <taxon>Kitasatosporales</taxon>
        <taxon>Streptomycetaceae</taxon>
        <taxon>Streptomyces</taxon>
    </lineage>
</organism>
<accession>A0ABP9IL60</accession>